<feature type="region of interest" description="Disordered" evidence="3">
    <location>
        <begin position="100"/>
        <end position="244"/>
    </location>
</feature>
<evidence type="ECO:0000256" key="2">
    <source>
        <dbReference type="ARBA" id="ARBA00023242"/>
    </source>
</evidence>
<dbReference type="GO" id="GO:0005634">
    <property type="term" value="C:nucleus"/>
    <property type="evidence" value="ECO:0007669"/>
    <property type="project" value="UniProtKB-SubCell"/>
</dbReference>
<comment type="caution">
    <text evidence="4">The sequence shown here is derived from an EMBL/GenBank/DDBJ whole genome shotgun (WGS) entry which is preliminary data.</text>
</comment>
<evidence type="ECO:0000313" key="4">
    <source>
        <dbReference type="EMBL" id="KAK0527516.1"/>
    </source>
</evidence>
<evidence type="ECO:0000256" key="3">
    <source>
        <dbReference type="SAM" id="MobiDB-lite"/>
    </source>
</evidence>
<dbReference type="PANTHER" id="PTHR28605">
    <property type="entry name" value="CTF8, CHROMOSOME TRANSMISSION FIDELITY FACTOR 8 HOMOLOG (S. CEREVISIAE)"/>
    <property type="match status" value="1"/>
</dbReference>
<organism evidence="4 5">
    <name type="scientific">Tilletia horrida</name>
    <dbReference type="NCBI Taxonomy" id="155126"/>
    <lineage>
        <taxon>Eukaryota</taxon>
        <taxon>Fungi</taxon>
        <taxon>Dikarya</taxon>
        <taxon>Basidiomycota</taxon>
        <taxon>Ustilaginomycotina</taxon>
        <taxon>Exobasidiomycetes</taxon>
        <taxon>Tilletiales</taxon>
        <taxon>Tilletiaceae</taxon>
        <taxon>Tilletia</taxon>
    </lineage>
</organism>
<dbReference type="PANTHER" id="PTHR28605:SF1">
    <property type="entry name" value="CHROMOSOME TRANSMISSION FIDELITY FACTOR 8"/>
    <property type="match status" value="1"/>
</dbReference>
<keyword evidence="2" id="KW-0539">Nucleus</keyword>
<protein>
    <recommendedName>
        <fullName evidence="6">Chromosome transmission fidelity protein 8</fullName>
    </recommendedName>
</protein>
<comment type="subcellular location">
    <subcellularLocation>
        <location evidence="1">Nucleus</location>
    </subcellularLocation>
</comment>
<proteinExistence type="predicted"/>
<feature type="compositionally biased region" description="Acidic residues" evidence="3">
    <location>
        <begin position="209"/>
        <end position="228"/>
    </location>
</feature>
<gene>
    <name evidence="4" type="ORF">OC842_004845</name>
</gene>
<evidence type="ECO:0008006" key="6">
    <source>
        <dbReference type="Google" id="ProtNLM"/>
    </source>
</evidence>
<accession>A0AAN6GBG1</accession>
<sequence length="298" mass="31771">MRIDVRLPLPGAQSVSADAAPAGITCPPIAKLASTGELVMIELQGALEFEGLDAGASQLIGTLTFEGPQLSRPILLVSHHRLYGKFVDLHQPLAILQKHQREPPAGFDTSSPSAKRRWLEQPWTSDVESGGEGDDGEGEEEWEGQLGLRRKRARREGAQPESSPPPPPGSSPCRSSARRARATVAPSTPPNLAASATTMVQESGKVTEGEDDEFDDADDDDSDGDGADAAETSRENGATKKRKAPVGRTPRVWYDVVCVIRRKILFSQRPEPVVKLAPEQGTETAATVSALGSLVKAA</sequence>
<evidence type="ECO:0000256" key="1">
    <source>
        <dbReference type="ARBA" id="ARBA00004123"/>
    </source>
</evidence>
<keyword evidence="5" id="KW-1185">Reference proteome</keyword>
<dbReference type="Proteomes" id="UP001176521">
    <property type="component" value="Unassembled WGS sequence"/>
</dbReference>
<dbReference type="EMBL" id="JAPDMQ010000308">
    <property type="protein sequence ID" value="KAK0527516.1"/>
    <property type="molecule type" value="Genomic_DNA"/>
</dbReference>
<feature type="compositionally biased region" description="Acidic residues" evidence="3">
    <location>
        <begin position="129"/>
        <end position="143"/>
    </location>
</feature>
<name>A0AAN6GBG1_9BASI</name>
<reference evidence="4" key="1">
    <citation type="journal article" date="2023" name="PhytoFront">
        <title>Draft Genome Resources of Seven Strains of Tilletia horrida, Causal Agent of Kernel Smut of Rice.</title>
        <authorList>
            <person name="Khanal S."/>
            <person name="Antony Babu S."/>
            <person name="Zhou X.G."/>
        </authorList>
    </citation>
    <scope>NUCLEOTIDE SEQUENCE</scope>
    <source>
        <strain evidence="4">TX3</strain>
    </source>
</reference>
<dbReference type="AlphaFoldDB" id="A0AAN6GBG1"/>
<evidence type="ECO:0000313" key="5">
    <source>
        <dbReference type="Proteomes" id="UP001176521"/>
    </source>
</evidence>